<evidence type="ECO:0000313" key="4">
    <source>
        <dbReference type="EMBL" id="MFC3231065.1"/>
    </source>
</evidence>
<dbReference type="PANTHER" id="PTHR30055:SF226">
    <property type="entry name" value="HTH-TYPE TRANSCRIPTIONAL REGULATOR PKSA"/>
    <property type="match status" value="1"/>
</dbReference>
<accession>A0ABV7L981</accession>
<comment type="caution">
    <text evidence="4">The sequence shown here is derived from an EMBL/GenBank/DDBJ whole genome shotgun (WGS) entry which is preliminary data.</text>
</comment>
<evidence type="ECO:0000313" key="5">
    <source>
        <dbReference type="Proteomes" id="UP001595528"/>
    </source>
</evidence>
<dbReference type="InterPro" id="IPR001647">
    <property type="entry name" value="HTH_TetR"/>
</dbReference>
<keyword evidence="5" id="KW-1185">Reference proteome</keyword>
<proteinExistence type="predicted"/>
<feature type="DNA-binding region" description="H-T-H motif" evidence="2">
    <location>
        <begin position="38"/>
        <end position="57"/>
    </location>
</feature>
<dbReference type="PANTHER" id="PTHR30055">
    <property type="entry name" value="HTH-TYPE TRANSCRIPTIONAL REGULATOR RUTR"/>
    <property type="match status" value="1"/>
</dbReference>
<dbReference type="InterPro" id="IPR009057">
    <property type="entry name" value="Homeodomain-like_sf"/>
</dbReference>
<feature type="domain" description="HTH tetR-type" evidence="3">
    <location>
        <begin position="15"/>
        <end position="75"/>
    </location>
</feature>
<dbReference type="PROSITE" id="PS50977">
    <property type="entry name" value="HTH_TETR_2"/>
    <property type="match status" value="1"/>
</dbReference>
<dbReference type="Gene3D" id="1.10.357.10">
    <property type="entry name" value="Tetracycline Repressor, domain 2"/>
    <property type="match status" value="1"/>
</dbReference>
<reference evidence="5" key="1">
    <citation type="journal article" date="2019" name="Int. J. Syst. Evol. Microbiol.">
        <title>The Global Catalogue of Microorganisms (GCM) 10K type strain sequencing project: providing services to taxonomists for standard genome sequencing and annotation.</title>
        <authorList>
            <consortium name="The Broad Institute Genomics Platform"/>
            <consortium name="The Broad Institute Genome Sequencing Center for Infectious Disease"/>
            <person name="Wu L."/>
            <person name="Ma J."/>
        </authorList>
    </citation>
    <scope>NUCLEOTIDE SEQUENCE [LARGE SCALE GENOMIC DNA]</scope>
    <source>
        <strain evidence="5">KCTC 42964</strain>
    </source>
</reference>
<dbReference type="Proteomes" id="UP001595528">
    <property type="component" value="Unassembled WGS sequence"/>
</dbReference>
<dbReference type="PRINTS" id="PR00455">
    <property type="entry name" value="HTHTETR"/>
</dbReference>
<gene>
    <name evidence="4" type="ORF">ACFOGJ_27710</name>
</gene>
<dbReference type="RefSeq" id="WP_379906532.1">
    <property type="nucleotide sequence ID" value="NZ_JBHRTR010000054.1"/>
</dbReference>
<dbReference type="Pfam" id="PF00440">
    <property type="entry name" value="TetR_N"/>
    <property type="match status" value="1"/>
</dbReference>
<dbReference type="InterPro" id="IPR050109">
    <property type="entry name" value="HTH-type_TetR-like_transc_reg"/>
</dbReference>
<sequence length="207" mass="22134">MTTEREEGREGGGRGERRRQVLEAAMTAFGLYGFRRTSMADIARAAGLSRPALYLQFRNKEDIFRSLSEALQARAVDAAAAGLSREGPFEARLAAGLLGRERVLLDILAESPHAAELLDVNDSLADDVTRAATARFRDLLARSLAAAERDGETRLAALGLAPERVAEILVAALSGMKQPGEAQADTEARIRDLVTLAAGALARHDGP</sequence>
<keyword evidence="1 2" id="KW-0238">DNA-binding</keyword>
<dbReference type="EMBL" id="JBHRTR010000054">
    <property type="protein sequence ID" value="MFC3231065.1"/>
    <property type="molecule type" value="Genomic_DNA"/>
</dbReference>
<protein>
    <submittedName>
        <fullName evidence="4">Helix-turn-helix domain-containing protein</fullName>
    </submittedName>
</protein>
<evidence type="ECO:0000256" key="2">
    <source>
        <dbReference type="PROSITE-ProRule" id="PRU00335"/>
    </source>
</evidence>
<organism evidence="4 5">
    <name type="scientific">Marinibaculum pumilum</name>
    <dbReference type="NCBI Taxonomy" id="1766165"/>
    <lineage>
        <taxon>Bacteria</taxon>
        <taxon>Pseudomonadati</taxon>
        <taxon>Pseudomonadota</taxon>
        <taxon>Alphaproteobacteria</taxon>
        <taxon>Rhodospirillales</taxon>
        <taxon>Rhodospirillaceae</taxon>
        <taxon>Marinibaculum</taxon>
    </lineage>
</organism>
<dbReference type="SUPFAM" id="SSF46689">
    <property type="entry name" value="Homeodomain-like"/>
    <property type="match status" value="1"/>
</dbReference>
<name>A0ABV7L981_9PROT</name>
<evidence type="ECO:0000259" key="3">
    <source>
        <dbReference type="PROSITE" id="PS50977"/>
    </source>
</evidence>
<evidence type="ECO:0000256" key="1">
    <source>
        <dbReference type="ARBA" id="ARBA00023125"/>
    </source>
</evidence>